<dbReference type="OrthoDB" id="3240514at2759"/>
<protein>
    <recommendedName>
        <fullName evidence="3">F-box domain-containing protein</fullName>
    </recommendedName>
</protein>
<reference evidence="1 2" key="1">
    <citation type="submission" date="2014-04" db="EMBL/GenBank/DDBJ databases">
        <authorList>
            <consortium name="DOE Joint Genome Institute"/>
            <person name="Kuo A."/>
            <person name="Girlanda M."/>
            <person name="Perotto S."/>
            <person name="Kohler A."/>
            <person name="Nagy L.G."/>
            <person name="Floudas D."/>
            <person name="Copeland A."/>
            <person name="Barry K.W."/>
            <person name="Cichocki N."/>
            <person name="Veneault-Fourrey C."/>
            <person name="LaButti K."/>
            <person name="Lindquist E.A."/>
            <person name="Lipzen A."/>
            <person name="Lundell T."/>
            <person name="Morin E."/>
            <person name="Murat C."/>
            <person name="Sun H."/>
            <person name="Tunlid A."/>
            <person name="Henrissat B."/>
            <person name="Grigoriev I.V."/>
            <person name="Hibbett D.S."/>
            <person name="Martin F."/>
            <person name="Nordberg H.P."/>
            <person name="Cantor M.N."/>
            <person name="Hua S.X."/>
        </authorList>
    </citation>
    <scope>NUCLEOTIDE SEQUENCE [LARGE SCALE GENOMIC DNA]</scope>
    <source>
        <strain evidence="1 2">MUT 4182</strain>
    </source>
</reference>
<keyword evidence="2" id="KW-1185">Reference proteome</keyword>
<reference evidence="2" key="2">
    <citation type="submission" date="2015-01" db="EMBL/GenBank/DDBJ databases">
        <title>Evolutionary Origins and Diversification of the Mycorrhizal Mutualists.</title>
        <authorList>
            <consortium name="DOE Joint Genome Institute"/>
            <consortium name="Mycorrhizal Genomics Consortium"/>
            <person name="Kohler A."/>
            <person name="Kuo A."/>
            <person name="Nagy L.G."/>
            <person name="Floudas D."/>
            <person name="Copeland A."/>
            <person name="Barry K.W."/>
            <person name="Cichocki N."/>
            <person name="Veneault-Fourrey C."/>
            <person name="LaButti K."/>
            <person name="Lindquist E.A."/>
            <person name="Lipzen A."/>
            <person name="Lundell T."/>
            <person name="Morin E."/>
            <person name="Murat C."/>
            <person name="Riley R."/>
            <person name="Ohm R."/>
            <person name="Sun H."/>
            <person name="Tunlid A."/>
            <person name="Henrissat B."/>
            <person name="Grigoriev I.V."/>
            <person name="Hibbett D.S."/>
            <person name="Martin F."/>
        </authorList>
    </citation>
    <scope>NUCLEOTIDE SEQUENCE [LARGE SCALE GENOMIC DNA]</scope>
    <source>
        <strain evidence="2">MUT 4182</strain>
    </source>
</reference>
<dbReference type="Proteomes" id="UP000054248">
    <property type="component" value="Unassembled WGS sequence"/>
</dbReference>
<dbReference type="SUPFAM" id="SSF52047">
    <property type="entry name" value="RNI-like"/>
    <property type="match status" value="1"/>
</dbReference>
<sequence>MNPNTLRIISIVQARVDAFLKDLFDIYKSSEDDLTMKTPSDAIATKTAICDAVEIVVRRRRNECALFSRLDVDVVHSIFGAALDVDLVHDPEFPIQNLDRNRHQLIRMRRVSTSWNNFLLSSPRYWRVVNIKSPSMVTSTTIQRSGSASLCIYCIKALPPPMTRFQFVSEELRSCIPRIQTLRSDDPDAYLLCRHLLRTRTPALRTLKLLGNTSPSTEIFVEPLGDLSPVRHLSAWAWRPPSNAVWLTGLRELILVHLSQLDTDIILVLSVCTSLELLYVRCGDDMVVEDLSGAPSLITLPCLQTMDLAFNSDEPAVNVIRRLVAPQILQARLEIAQVTMDLDQYVADYCKFMSPGERCIQHPNSASILIKGVSNNLNRLVYGTESHQVAISMNSEEALVFYNLVQEFQSLLKEPPLTVTIFRLSVSNWLFLTPLGDQNIRSITAHRCKQVDLLLTAIGASTTNAPTDTMESATIIWPFESLKSLTIYDTDLNVSQITRLVGIRQQYLREHSKRWIEEIVLVNCRLKGMRLPKAVKQLAAMGVTLRGVECSRM</sequence>
<dbReference type="HOGENOM" id="CLU_045027_0_0_1"/>
<name>A0A0C3M5X5_9AGAM</name>
<dbReference type="AlphaFoldDB" id="A0A0C3M5X5"/>
<dbReference type="EMBL" id="KN822987">
    <property type="protein sequence ID" value="KIO29057.1"/>
    <property type="molecule type" value="Genomic_DNA"/>
</dbReference>
<evidence type="ECO:0008006" key="3">
    <source>
        <dbReference type="Google" id="ProtNLM"/>
    </source>
</evidence>
<evidence type="ECO:0000313" key="1">
    <source>
        <dbReference type="EMBL" id="KIO29057.1"/>
    </source>
</evidence>
<proteinExistence type="predicted"/>
<accession>A0A0C3M5X5</accession>
<organism evidence="1 2">
    <name type="scientific">Tulasnella calospora MUT 4182</name>
    <dbReference type="NCBI Taxonomy" id="1051891"/>
    <lineage>
        <taxon>Eukaryota</taxon>
        <taxon>Fungi</taxon>
        <taxon>Dikarya</taxon>
        <taxon>Basidiomycota</taxon>
        <taxon>Agaricomycotina</taxon>
        <taxon>Agaricomycetes</taxon>
        <taxon>Cantharellales</taxon>
        <taxon>Tulasnellaceae</taxon>
        <taxon>Tulasnella</taxon>
    </lineage>
</organism>
<evidence type="ECO:0000313" key="2">
    <source>
        <dbReference type="Proteomes" id="UP000054248"/>
    </source>
</evidence>
<gene>
    <name evidence="1" type="ORF">M407DRAFT_21799</name>
</gene>